<proteinExistence type="predicted"/>
<dbReference type="AlphaFoldDB" id="A0AAD3XLD3"/>
<accession>A0AAD3XLD3</accession>
<evidence type="ECO:0000256" key="1">
    <source>
        <dbReference type="SAM" id="MobiDB-lite"/>
    </source>
</evidence>
<organism evidence="2 3">
    <name type="scientific">Nepenthes gracilis</name>
    <name type="common">Slender pitcher plant</name>
    <dbReference type="NCBI Taxonomy" id="150966"/>
    <lineage>
        <taxon>Eukaryota</taxon>
        <taxon>Viridiplantae</taxon>
        <taxon>Streptophyta</taxon>
        <taxon>Embryophyta</taxon>
        <taxon>Tracheophyta</taxon>
        <taxon>Spermatophyta</taxon>
        <taxon>Magnoliopsida</taxon>
        <taxon>eudicotyledons</taxon>
        <taxon>Gunneridae</taxon>
        <taxon>Pentapetalae</taxon>
        <taxon>Caryophyllales</taxon>
        <taxon>Nepenthaceae</taxon>
        <taxon>Nepenthes</taxon>
    </lineage>
</organism>
<name>A0AAD3XLD3_NEPGR</name>
<reference evidence="2" key="1">
    <citation type="submission" date="2023-05" db="EMBL/GenBank/DDBJ databases">
        <title>Nepenthes gracilis genome sequencing.</title>
        <authorList>
            <person name="Fukushima K."/>
        </authorList>
    </citation>
    <scope>NUCLEOTIDE SEQUENCE</scope>
    <source>
        <strain evidence="2">SING2019-196</strain>
    </source>
</reference>
<evidence type="ECO:0000313" key="2">
    <source>
        <dbReference type="EMBL" id="GMH08581.1"/>
    </source>
</evidence>
<dbReference type="Proteomes" id="UP001279734">
    <property type="component" value="Unassembled WGS sequence"/>
</dbReference>
<feature type="region of interest" description="Disordered" evidence="1">
    <location>
        <begin position="20"/>
        <end position="39"/>
    </location>
</feature>
<dbReference type="EMBL" id="BSYO01000008">
    <property type="protein sequence ID" value="GMH08581.1"/>
    <property type="molecule type" value="Genomic_DNA"/>
</dbReference>
<keyword evidence="3" id="KW-1185">Reference proteome</keyword>
<comment type="caution">
    <text evidence="2">The sequence shown here is derived from an EMBL/GenBank/DDBJ whole genome shotgun (WGS) entry which is preliminary data.</text>
</comment>
<gene>
    <name evidence="2" type="ORF">Nepgr_010421</name>
</gene>
<protein>
    <submittedName>
        <fullName evidence="2">Uncharacterized protein</fullName>
    </submittedName>
</protein>
<sequence length="239" mass="26189">MMPTGLVASGLQSKSLEYEEMTQQQPNSRTASTVSSAEAQFPTDRDLASLAHLDPSMGFLSSARRVSSIEEQESPSKIRVDVLMCGCPQQENIKMERQPALDLAFTKSGRLNAADVDRSEALGRSYCHEEFAGSSPSSFTPCTIEIMPVSEQLGLSAQNHYSGSGTSCQGDHQGGDQCSCTSLGMLRKNIEAFRMQFEVPSPRATVDYSILGSRQGGSWKKSKYRRHRKSLPKIARDLL</sequence>
<evidence type="ECO:0000313" key="3">
    <source>
        <dbReference type="Proteomes" id="UP001279734"/>
    </source>
</evidence>
<feature type="compositionally biased region" description="Polar residues" evidence="1">
    <location>
        <begin position="20"/>
        <end position="38"/>
    </location>
</feature>